<dbReference type="Proteomes" id="UP000319817">
    <property type="component" value="Chromosome"/>
</dbReference>
<evidence type="ECO:0000313" key="6">
    <source>
        <dbReference type="Proteomes" id="UP000319817"/>
    </source>
</evidence>
<evidence type="ECO:0000256" key="2">
    <source>
        <dbReference type="ARBA" id="ARBA00022741"/>
    </source>
</evidence>
<proteinExistence type="inferred from homology"/>
<keyword evidence="3" id="KW-0067">ATP-binding</keyword>
<sequence length="438" mass="46415">MKTIGLDQLYRLDPADEKFAVDAVDLLLAAAVDSGASDLHLHPRHDGWEILFRIDGVLSLSHHLVGGGANNPVTRLMVLAGLPTYRSSQPMEGRVKWEHRQADDLSMRLGVFPTVHGPRGVVRFLKHKSTFSSIDSLGLSQDVADELVRTCDETDGAIFLSGPAGSGKTTTLYALLRRIAAASPRRSVMTIEDPVESILPAISQSELDPSGGMTLAAALRSAVRQDSEVLLVSEIRDPETAEAAFQASLTGHLVFSSLHASDVAASLRRLVQFGVPVPIVQSGIRTIVSQRLLRKLCTTCRGVVVGSRPQVAKVAGSVAATAFSEDANLSGDKANLSGDKASLSGDKASVSGDKACPDCLGTRYKGRIPIAQCVRLDGHDRVGDALIASLSKGDSLSAMRIAAVQAGGTDLRQRASSLVDASVTDQQEVYRVLGREPG</sequence>
<dbReference type="SUPFAM" id="SSF52540">
    <property type="entry name" value="P-loop containing nucleoside triphosphate hydrolases"/>
    <property type="match status" value="1"/>
</dbReference>
<feature type="domain" description="AAA+ ATPase" evidence="4">
    <location>
        <begin position="154"/>
        <end position="277"/>
    </location>
</feature>
<dbReference type="PANTHER" id="PTHR30258">
    <property type="entry name" value="TYPE II SECRETION SYSTEM PROTEIN GSPE-RELATED"/>
    <property type="match status" value="1"/>
</dbReference>
<keyword evidence="6" id="KW-1185">Reference proteome</keyword>
<dbReference type="PANTHER" id="PTHR30258:SF2">
    <property type="entry name" value="COMG OPERON PROTEIN 1"/>
    <property type="match status" value="1"/>
</dbReference>
<dbReference type="InterPro" id="IPR027417">
    <property type="entry name" value="P-loop_NTPase"/>
</dbReference>
<dbReference type="RefSeq" id="WP_419189162.1">
    <property type="nucleotide sequence ID" value="NZ_CP036526.1"/>
</dbReference>
<dbReference type="GO" id="GO:0005886">
    <property type="term" value="C:plasma membrane"/>
    <property type="evidence" value="ECO:0007669"/>
    <property type="project" value="TreeGrafter"/>
</dbReference>
<dbReference type="GO" id="GO:0016887">
    <property type="term" value="F:ATP hydrolysis activity"/>
    <property type="evidence" value="ECO:0007669"/>
    <property type="project" value="TreeGrafter"/>
</dbReference>
<gene>
    <name evidence="5" type="primary">gspE_2</name>
    <name evidence="5" type="ORF">K239x_40620</name>
</gene>
<name>A0A517NY52_9BACT</name>
<dbReference type="EMBL" id="CP036526">
    <property type="protein sequence ID" value="QDT12054.1"/>
    <property type="molecule type" value="Genomic_DNA"/>
</dbReference>
<dbReference type="SMART" id="SM00382">
    <property type="entry name" value="AAA"/>
    <property type="match status" value="1"/>
</dbReference>
<evidence type="ECO:0000256" key="1">
    <source>
        <dbReference type="ARBA" id="ARBA00006611"/>
    </source>
</evidence>
<organism evidence="5 6">
    <name type="scientific">Stieleria marina</name>
    <dbReference type="NCBI Taxonomy" id="1930275"/>
    <lineage>
        <taxon>Bacteria</taxon>
        <taxon>Pseudomonadati</taxon>
        <taxon>Planctomycetota</taxon>
        <taxon>Planctomycetia</taxon>
        <taxon>Pirellulales</taxon>
        <taxon>Pirellulaceae</taxon>
        <taxon>Stieleria</taxon>
    </lineage>
</organism>
<dbReference type="Pfam" id="PF00437">
    <property type="entry name" value="T2SSE"/>
    <property type="match status" value="1"/>
</dbReference>
<reference evidence="5 6" key="1">
    <citation type="submission" date="2019-02" db="EMBL/GenBank/DDBJ databases">
        <title>Deep-cultivation of Planctomycetes and their phenomic and genomic characterization uncovers novel biology.</title>
        <authorList>
            <person name="Wiegand S."/>
            <person name="Jogler M."/>
            <person name="Boedeker C."/>
            <person name="Pinto D."/>
            <person name="Vollmers J."/>
            <person name="Rivas-Marin E."/>
            <person name="Kohn T."/>
            <person name="Peeters S.H."/>
            <person name="Heuer A."/>
            <person name="Rast P."/>
            <person name="Oberbeckmann S."/>
            <person name="Bunk B."/>
            <person name="Jeske O."/>
            <person name="Meyerdierks A."/>
            <person name="Storesund J.E."/>
            <person name="Kallscheuer N."/>
            <person name="Luecker S."/>
            <person name="Lage O.M."/>
            <person name="Pohl T."/>
            <person name="Merkel B.J."/>
            <person name="Hornburger P."/>
            <person name="Mueller R.-W."/>
            <person name="Bruemmer F."/>
            <person name="Labrenz M."/>
            <person name="Spormann A.M."/>
            <person name="Op den Camp H."/>
            <person name="Overmann J."/>
            <person name="Amann R."/>
            <person name="Jetten M.S.M."/>
            <person name="Mascher T."/>
            <person name="Medema M.H."/>
            <person name="Devos D.P."/>
            <person name="Kaster A.-K."/>
            <person name="Ovreas L."/>
            <person name="Rohde M."/>
            <person name="Galperin M.Y."/>
            <person name="Jogler C."/>
        </authorList>
    </citation>
    <scope>NUCLEOTIDE SEQUENCE [LARGE SCALE GENOMIC DNA]</scope>
    <source>
        <strain evidence="5 6">K23_9</strain>
    </source>
</reference>
<dbReference type="InterPro" id="IPR001482">
    <property type="entry name" value="T2SS/T4SS_dom"/>
</dbReference>
<evidence type="ECO:0000313" key="5">
    <source>
        <dbReference type="EMBL" id="QDT12054.1"/>
    </source>
</evidence>
<dbReference type="CDD" id="cd01129">
    <property type="entry name" value="PulE-GspE-like"/>
    <property type="match status" value="1"/>
</dbReference>
<accession>A0A517NY52</accession>
<dbReference type="AlphaFoldDB" id="A0A517NY52"/>
<dbReference type="InterPro" id="IPR003593">
    <property type="entry name" value="AAA+_ATPase"/>
</dbReference>
<dbReference type="Gene3D" id="3.40.50.300">
    <property type="entry name" value="P-loop containing nucleotide triphosphate hydrolases"/>
    <property type="match status" value="1"/>
</dbReference>
<dbReference type="Gene3D" id="3.30.450.90">
    <property type="match status" value="1"/>
</dbReference>
<dbReference type="GO" id="GO:0005524">
    <property type="term" value="F:ATP binding"/>
    <property type="evidence" value="ECO:0007669"/>
    <property type="project" value="UniProtKB-KW"/>
</dbReference>
<comment type="similarity">
    <text evidence="1">Belongs to the GSP E family.</text>
</comment>
<evidence type="ECO:0000259" key="4">
    <source>
        <dbReference type="SMART" id="SM00382"/>
    </source>
</evidence>
<protein>
    <submittedName>
        <fullName evidence="5">Type II secretion system protein E</fullName>
    </submittedName>
</protein>
<keyword evidence="2" id="KW-0547">Nucleotide-binding</keyword>
<evidence type="ECO:0000256" key="3">
    <source>
        <dbReference type="ARBA" id="ARBA00022840"/>
    </source>
</evidence>